<dbReference type="Gene3D" id="3.40.50.300">
    <property type="entry name" value="P-loop containing nucleotide triphosphate hydrolases"/>
    <property type="match status" value="1"/>
</dbReference>
<comment type="caution">
    <text evidence="2">The sequence shown here is derived from an EMBL/GenBank/DDBJ whole genome shotgun (WGS) entry which is preliminary data.</text>
</comment>
<accession>A0A4R6S0B5</accession>
<evidence type="ECO:0000313" key="2">
    <source>
        <dbReference type="EMBL" id="TDP92387.1"/>
    </source>
</evidence>
<organism evidence="2 3">
    <name type="scientific">Leucobacter luti</name>
    <dbReference type="NCBI Taxonomy" id="340320"/>
    <lineage>
        <taxon>Bacteria</taxon>
        <taxon>Bacillati</taxon>
        <taxon>Actinomycetota</taxon>
        <taxon>Actinomycetes</taxon>
        <taxon>Micrococcales</taxon>
        <taxon>Microbacteriaceae</taxon>
        <taxon>Leucobacter</taxon>
    </lineage>
</organism>
<feature type="transmembrane region" description="Helical" evidence="1">
    <location>
        <begin position="241"/>
        <end position="268"/>
    </location>
</feature>
<keyword evidence="1" id="KW-1133">Transmembrane helix</keyword>
<dbReference type="Gene3D" id="3.40.1000.10">
    <property type="entry name" value="Mog1/PsbP, alpha/beta/alpha sandwich"/>
    <property type="match status" value="1"/>
</dbReference>
<keyword evidence="1" id="KW-0472">Membrane</keyword>
<dbReference type="InterPro" id="IPR027417">
    <property type="entry name" value="P-loop_NTPase"/>
</dbReference>
<dbReference type="Proteomes" id="UP000295601">
    <property type="component" value="Unassembled WGS sequence"/>
</dbReference>
<dbReference type="OrthoDB" id="3268000at2"/>
<dbReference type="RefSeq" id="WP_133616614.1">
    <property type="nucleotide sequence ID" value="NZ_SNYA01000004.1"/>
</dbReference>
<feature type="transmembrane region" description="Helical" evidence="1">
    <location>
        <begin position="212"/>
        <end position="229"/>
    </location>
</feature>
<proteinExistence type="predicted"/>
<evidence type="ECO:0000313" key="3">
    <source>
        <dbReference type="Proteomes" id="UP000295601"/>
    </source>
</evidence>
<dbReference type="SUPFAM" id="SSF52540">
    <property type="entry name" value="P-loop containing nucleoside triphosphate hydrolases"/>
    <property type="match status" value="1"/>
</dbReference>
<keyword evidence="3" id="KW-1185">Reference proteome</keyword>
<name>A0A4R6S0B5_9MICO</name>
<reference evidence="2 3" key="1">
    <citation type="submission" date="2019-03" db="EMBL/GenBank/DDBJ databases">
        <title>Genomic analyses of the natural microbiome of Caenorhabditis elegans.</title>
        <authorList>
            <person name="Samuel B."/>
        </authorList>
    </citation>
    <scope>NUCLEOTIDE SEQUENCE [LARGE SCALE GENOMIC DNA]</scope>
    <source>
        <strain evidence="2 3">JUb18</strain>
    </source>
</reference>
<dbReference type="AlphaFoldDB" id="A0A4R6S0B5"/>
<keyword evidence="1" id="KW-0812">Transmembrane</keyword>
<dbReference type="EMBL" id="SNYA01000004">
    <property type="protein sequence ID" value="TDP92387.1"/>
    <property type="molecule type" value="Genomic_DNA"/>
</dbReference>
<evidence type="ECO:0000256" key="1">
    <source>
        <dbReference type="SAM" id="Phobius"/>
    </source>
</evidence>
<gene>
    <name evidence="2" type="ORF">EDF62_1594</name>
</gene>
<protein>
    <submittedName>
        <fullName evidence="2">Uncharacterized protein</fullName>
    </submittedName>
</protein>
<sequence length="951" mass="101367">MRNPFQAKVFSFRKTGSPVVSSAEFVQRSASVIPNIPSGATFIARRTERGLEHLLVTDDDPGQVGAAFAVAQAVHAESVELEEAPDLGEASEIARLFYGRRSQMSMATAAGVEVTTIAEIIGHTLQMGDWVAVSVRRPYRREPKVWKRWLTSGLGVMTNPTIAPGQQVAQIWAGSDHGNAGANARAIAGAFPGFGVQPQAARVTGMKELRRSWAVAGALLTVGLLARFVSARYTGIPYVDLNGWVIGAGAALSVYSLLAAGVIPGFILPGPWKRLRRQLSWGRVPVAPRKYDPVKAPTPATTDRETGAMIPATEGEYPLARTAFAVAPHYALSIVIPHAGAFSNVGATAQRSAPPALTVPAVGPQIGVSDDAPAFLSWTDLWAGTFLIGRPGSGKTALMEWVWGESCKQVASGKQLTPVAFDTKGDGEFAKQLSAWGAEHGSAVREFHVADRSAGVSIDLFPSTGDAYSQARRIVDTFVYLYGEVSVGARSKDTLSRVFQAALAMTPDVVDGLAMNGQGDIRIQAGKSPFYYANVLLGGLGDAPGVMLADRISAVASTEGATQEIVDASQGLAPLYGGGATPAKRRDLVEAPRNKVSALLGMEHWWSAPNKVSWRDLLHSHEPVVVNTGVAPNGDQPSDQQIVEDMGSLLLYSLKLAIQEHCRGWQAQERAVRIFSDEVKAVAAASPEVVKWMRSDGRAFGVEAIFATQQPRQLPIEVRQEVMTFGNLIAFTQNDPATAREIADDLSLDGSEWEPQDVATLPKFHAIVRATFEQNRQAPFTAEVPDFRAKRMAVLAPAGQPETATAGVAFADISGVGTLTVAVPSRWEQVQMPGRLIGMQEADENSYRANLSVTAAPESVLSPVQIPGELKRQFSGIPGFELTGLNRLMFGSHAGCFISGSAPSESGERLWYAAASVIINGVRVDMIGAALESDAVQCAALTEVFESVELG</sequence>